<dbReference type="InterPro" id="IPR002589">
    <property type="entry name" value="Macro_dom"/>
</dbReference>
<name>A0ABN9TV30_9DINO</name>
<comment type="caution">
    <text evidence="2">The sequence shown here is derived from an EMBL/GenBank/DDBJ whole genome shotgun (WGS) entry which is preliminary data.</text>
</comment>
<evidence type="ECO:0000313" key="3">
    <source>
        <dbReference type="Proteomes" id="UP001189429"/>
    </source>
</evidence>
<dbReference type="PROSITE" id="PS51154">
    <property type="entry name" value="MACRO"/>
    <property type="match status" value="1"/>
</dbReference>
<sequence>MAMEQGPEDGIVVVFLDTSRARPHVDVTRELCNDIPAEHPEHEYITHARSRDWLGTCTSCLRHGSDFILKRPKRDCRWMKVHVGPAFVGKGCGLMGPRRCDQNSIAILAHAMRLAPAVVTFAEKIPFNPETEKAPRDSEAGIFKGAVMRRSTSGAVVSVAGPPWRGNSITEASVRLSSGKAEARGVAPAYIRAPWAKFLAIDLGFATRGALWLKKEGRLWTPSAIARGGVDEPKKVPGKLAPLDALTKANDWTTLERQMNAVSLQALAARASEIQSAFAVERLRYCVRCALQAASSQGLESIALPSLGGGVFGYEPRQCSSIFLDEAVESLLQIEASDPSYTLKRITFVDSHPETAEAFGAALTDAAYRWLPERRLTTAPQFWGQATRRLLVLPDAPNFFLKRWRIKFKQRHGVKRRVRKHYLSNWIPWLWRAQKVAQPPPLLVHARSGDVAAQDRQLPARPYFFRGVSHWLFPSRRSGFNLLRRTSSGHWKGVLRQFRLVDAVRPRA</sequence>
<feature type="domain" description="Macro" evidence="1">
    <location>
        <begin position="127"/>
        <end position="367"/>
    </location>
</feature>
<reference evidence="2" key="1">
    <citation type="submission" date="2023-10" db="EMBL/GenBank/DDBJ databases">
        <authorList>
            <person name="Chen Y."/>
            <person name="Shah S."/>
            <person name="Dougan E. K."/>
            <person name="Thang M."/>
            <person name="Chan C."/>
        </authorList>
    </citation>
    <scope>NUCLEOTIDE SEQUENCE [LARGE SCALE GENOMIC DNA]</scope>
</reference>
<organism evidence="2 3">
    <name type="scientific">Prorocentrum cordatum</name>
    <dbReference type="NCBI Taxonomy" id="2364126"/>
    <lineage>
        <taxon>Eukaryota</taxon>
        <taxon>Sar</taxon>
        <taxon>Alveolata</taxon>
        <taxon>Dinophyceae</taxon>
        <taxon>Prorocentrales</taxon>
        <taxon>Prorocentraceae</taxon>
        <taxon>Prorocentrum</taxon>
    </lineage>
</organism>
<keyword evidence="3" id="KW-1185">Reference proteome</keyword>
<evidence type="ECO:0000259" key="1">
    <source>
        <dbReference type="PROSITE" id="PS51154"/>
    </source>
</evidence>
<dbReference type="Gene3D" id="3.40.220.10">
    <property type="entry name" value="Leucine Aminopeptidase, subunit E, domain 1"/>
    <property type="match status" value="1"/>
</dbReference>
<dbReference type="InterPro" id="IPR043472">
    <property type="entry name" value="Macro_dom-like"/>
</dbReference>
<gene>
    <name evidence="2" type="ORF">PCOR1329_LOCUS41857</name>
</gene>
<accession>A0ABN9TV30</accession>
<dbReference type="EMBL" id="CAUYUJ010015031">
    <property type="protein sequence ID" value="CAK0849087.1"/>
    <property type="molecule type" value="Genomic_DNA"/>
</dbReference>
<protein>
    <recommendedName>
        <fullName evidence="1">Macro domain-containing protein</fullName>
    </recommendedName>
</protein>
<dbReference type="Proteomes" id="UP001189429">
    <property type="component" value="Unassembled WGS sequence"/>
</dbReference>
<evidence type="ECO:0000313" key="2">
    <source>
        <dbReference type="EMBL" id="CAK0849087.1"/>
    </source>
</evidence>
<proteinExistence type="predicted"/>
<dbReference type="Pfam" id="PF01661">
    <property type="entry name" value="Macro"/>
    <property type="match status" value="1"/>
</dbReference>
<dbReference type="SUPFAM" id="SSF52949">
    <property type="entry name" value="Macro domain-like"/>
    <property type="match status" value="1"/>
</dbReference>